<evidence type="ECO:0000259" key="2">
    <source>
        <dbReference type="Pfam" id="PF00535"/>
    </source>
</evidence>
<dbReference type="GO" id="GO:0016740">
    <property type="term" value="F:transferase activity"/>
    <property type="evidence" value="ECO:0007669"/>
    <property type="project" value="UniProtKB-KW"/>
</dbReference>
<dbReference type="SUPFAM" id="SSF53448">
    <property type="entry name" value="Nucleotide-diphospho-sugar transferases"/>
    <property type="match status" value="1"/>
</dbReference>
<keyword evidence="3" id="KW-0808">Transferase</keyword>
<dbReference type="Gene3D" id="3.90.550.10">
    <property type="entry name" value="Spore Coat Polysaccharide Biosynthesis Protein SpsA, Chain A"/>
    <property type="match status" value="1"/>
</dbReference>
<gene>
    <name evidence="3" type="ORF">AN403_737</name>
</gene>
<dbReference type="Proteomes" id="UP000050349">
    <property type="component" value="Unassembled WGS sequence"/>
</dbReference>
<proteinExistence type="predicted"/>
<keyword evidence="1" id="KW-0997">Cell inner membrane</keyword>
<dbReference type="AlphaFoldDB" id="A0A0N8NUY5"/>
<dbReference type="PATRIC" id="fig|294.162.peg.5692"/>
<organism evidence="3 4">
    <name type="scientific">Pseudomonas fluorescens</name>
    <dbReference type="NCBI Taxonomy" id="294"/>
    <lineage>
        <taxon>Bacteria</taxon>
        <taxon>Pseudomonadati</taxon>
        <taxon>Pseudomonadota</taxon>
        <taxon>Gammaproteobacteria</taxon>
        <taxon>Pseudomonadales</taxon>
        <taxon>Pseudomonadaceae</taxon>
        <taxon>Pseudomonas</taxon>
    </lineage>
</organism>
<evidence type="ECO:0000256" key="1">
    <source>
        <dbReference type="ARBA" id="ARBA00022519"/>
    </source>
</evidence>
<keyword evidence="1" id="KW-1003">Cell membrane</keyword>
<evidence type="ECO:0000313" key="3">
    <source>
        <dbReference type="EMBL" id="KPU53097.1"/>
    </source>
</evidence>
<dbReference type="InterPro" id="IPR050834">
    <property type="entry name" value="Glycosyltransf_2"/>
</dbReference>
<dbReference type="EMBL" id="LJXB01000092">
    <property type="protein sequence ID" value="KPU53097.1"/>
    <property type="molecule type" value="Genomic_DNA"/>
</dbReference>
<dbReference type="OrthoDB" id="9802649at2"/>
<dbReference type="PANTHER" id="PTHR43685">
    <property type="entry name" value="GLYCOSYLTRANSFERASE"/>
    <property type="match status" value="1"/>
</dbReference>
<evidence type="ECO:0000313" key="4">
    <source>
        <dbReference type="Proteomes" id="UP000050349"/>
    </source>
</evidence>
<dbReference type="RefSeq" id="WP_081015245.1">
    <property type="nucleotide sequence ID" value="NZ_LJXB01000092.1"/>
</dbReference>
<dbReference type="InterPro" id="IPR001173">
    <property type="entry name" value="Glyco_trans_2-like"/>
</dbReference>
<comment type="caution">
    <text evidence="3">The sequence shown here is derived from an EMBL/GenBank/DDBJ whole genome shotgun (WGS) entry which is preliminary data.</text>
</comment>
<name>A0A0N8NUY5_PSEFL</name>
<dbReference type="InterPro" id="IPR029044">
    <property type="entry name" value="Nucleotide-diphossugar_trans"/>
</dbReference>
<feature type="domain" description="Glycosyltransferase 2-like" evidence="2">
    <location>
        <begin position="3"/>
        <end position="165"/>
    </location>
</feature>
<accession>A0A0N8NUY5</accession>
<reference evidence="3 4" key="1">
    <citation type="submission" date="2015-09" db="EMBL/GenBank/DDBJ databases">
        <authorList>
            <consortium name="Swine Surveillance"/>
        </authorList>
    </citation>
    <scope>NUCLEOTIDE SEQUENCE [LARGE SCALE GENOMIC DNA]</scope>
    <source>
        <strain evidence="3 4">S613</strain>
    </source>
</reference>
<dbReference type="PANTHER" id="PTHR43685:SF11">
    <property type="entry name" value="GLYCOSYLTRANSFERASE TAGX-RELATED"/>
    <property type="match status" value="1"/>
</dbReference>
<keyword evidence="1" id="KW-0472">Membrane</keyword>
<sequence>MISVCIATYNGKDYILDQLDSILRQIPLDAEVLICDDNSSDETAALVASVNDSRIKLLRNKSNLGYVRNFERLIAAASGQYIFLSDQDDIWPSGRVSLMLDAMARTNSSVVVGGMELFETDIGLRSASPLFSSQSDKTPWVNIFGIFMGWKSLPYFGCCMLISRDLKAKILPFRSHSISHDIWIALISNIEGKVCHLVDVVTYRRIHASNVTKSDRSLISKIKTRIVWATALIKFFFKFS</sequence>
<dbReference type="Pfam" id="PF00535">
    <property type="entry name" value="Glycos_transf_2"/>
    <property type="match status" value="1"/>
</dbReference>
<protein>
    <submittedName>
        <fullName evidence="3">Glycosyltransferase like 2 family protein</fullName>
    </submittedName>
</protein>